<sequence length="259" mass="28626">MQVFFLASAVILRPEHALPIGSRTDFVAEKHVPSHRPMLQPLPILDGSKMDLWAINSSWFPSTVSSTAAFHTVTSTTFLDRFGHDDIRLAAKLPVDCYFIRSSEYIPQHEESPVLEAHNVRRKSSRDGSAGDDLVYARFFSSEKLNDGASLVTIRLANSCTTAIVAEWQKDSGATPVKVSPFPVLSLRGSNGGRDSTPSGPPLQKNIWSGPSAANRRRREPYGTPQQEAKPQSTSVEQFARSRWGGYERRKPPVPKTVP</sequence>
<name>A0A9P6GPP5_9PLEO</name>
<feature type="region of interest" description="Disordered" evidence="1">
    <location>
        <begin position="179"/>
        <end position="259"/>
    </location>
</feature>
<evidence type="ECO:0000256" key="1">
    <source>
        <dbReference type="SAM" id="MobiDB-lite"/>
    </source>
</evidence>
<evidence type="ECO:0000313" key="3">
    <source>
        <dbReference type="Proteomes" id="UP000756921"/>
    </source>
</evidence>
<protein>
    <submittedName>
        <fullName evidence="2">Uncharacterized protein</fullName>
    </submittedName>
</protein>
<dbReference type="Proteomes" id="UP000756921">
    <property type="component" value="Unassembled WGS sequence"/>
</dbReference>
<accession>A0A9P6GPP5</accession>
<dbReference type="EMBL" id="WJXW01000002">
    <property type="protein sequence ID" value="KAF9739263.1"/>
    <property type="molecule type" value="Genomic_DNA"/>
</dbReference>
<comment type="caution">
    <text evidence="2">The sequence shown here is derived from an EMBL/GenBank/DDBJ whole genome shotgun (WGS) entry which is preliminary data.</text>
</comment>
<dbReference type="AlphaFoldDB" id="A0A9P6GPP5"/>
<proteinExistence type="predicted"/>
<feature type="compositionally biased region" description="Polar residues" evidence="1">
    <location>
        <begin position="224"/>
        <end position="237"/>
    </location>
</feature>
<evidence type="ECO:0000313" key="2">
    <source>
        <dbReference type="EMBL" id="KAF9739263.1"/>
    </source>
</evidence>
<keyword evidence="3" id="KW-1185">Reference proteome</keyword>
<organism evidence="2 3">
    <name type="scientific">Paraphaeosphaeria minitans</name>
    <dbReference type="NCBI Taxonomy" id="565426"/>
    <lineage>
        <taxon>Eukaryota</taxon>
        <taxon>Fungi</taxon>
        <taxon>Dikarya</taxon>
        <taxon>Ascomycota</taxon>
        <taxon>Pezizomycotina</taxon>
        <taxon>Dothideomycetes</taxon>
        <taxon>Pleosporomycetidae</taxon>
        <taxon>Pleosporales</taxon>
        <taxon>Massarineae</taxon>
        <taxon>Didymosphaeriaceae</taxon>
        <taxon>Paraphaeosphaeria</taxon>
    </lineage>
</organism>
<reference evidence="2" key="1">
    <citation type="journal article" date="2020" name="Mol. Plant Microbe Interact.">
        <title>Genome Sequence of the Biocontrol Agent Coniothyrium minitans strain Conio (IMI 134523).</title>
        <authorList>
            <person name="Patel D."/>
            <person name="Shittu T.A."/>
            <person name="Baroncelli R."/>
            <person name="Muthumeenakshi S."/>
            <person name="Osborne T.H."/>
            <person name="Janganan T.K."/>
            <person name="Sreenivasaprasad S."/>
        </authorList>
    </citation>
    <scope>NUCLEOTIDE SEQUENCE</scope>
    <source>
        <strain evidence="2">Conio</strain>
    </source>
</reference>
<gene>
    <name evidence="2" type="ORF">PMIN01_01897</name>
</gene>